<organism evidence="9">
    <name type="scientific">marine metagenome</name>
    <dbReference type="NCBI Taxonomy" id="408172"/>
    <lineage>
        <taxon>unclassified sequences</taxon>
        <taxon>metagenomes</taxon>
        <taxon>ecological metagenomes</taxon>
    </lineage>
</organism>
<reference evidence="9" key="1">
    <citation type="submission" date="2018-05" db="EMBL/GenBank/DDBJ databases">
        <authorList>
            <person name="Lanie J.A."/>
            <person name="Ng W.-L."/>
            <person name="Kazmierczak K.M."/>
            <person name="Andrzejewski T.M."/>
            <person name="Davidsen T.M."/>
            <person name="Wayne K.J."/>
            <person name="Tettelin H."/>
            <person name="Glass J.I."/>
            <person name="Rusch D."/>
            <person name="Podicherti R."/>
            <person name="Tsui H.-C.T."/>
            <person name="Winkler M.E."/>
        </authorList>
    </citation>
    <scope>NUCLEOTIDE SEQUENCE</scope>
</reference>
<comment type="subunit">
    <text evidence="3">Monomer.</text>
</comment>
<gene>
    <name evidence="9" type="ORF">METZ01_LOCUS245962</name>
</gene>
<evidence type="ECO:0000256" key="5">
    <source>
        <dbReference type="ARBA" id="ARBA00022448"/>
    </source>
</evidence>
<dbReference type="InterPro" id="IPR018323">
    <property type="entry name" value="OM_lipoprot_carrier_LolA_Pbac"/>
</dbReference>
<comment type="subcellular location">
    <subcellularLocation>
        <location evidence="1">Periplasm</location>
    </subcellularLocation>
</comment>
<evidence type="ECO:0000256" key="4">
    <source>
        <dbReference type="ARBA" id="ARBA00014035"/>
    </source>
</evidence>
<evidence type="ECO:0000256" key="2">
    <source>
        <dbReference type="ARBA" id="ARBA00007615"/>
    </source>
</evidence>
<evidence type="ECO:0000256" key="7">
    <source>
        <dbReference type="ARBA" id="ARBA00022927"/>
    </source>
</evidence>
<dbReference type="GO" id="GO:0042597">
    <property type="term" value="C:periplasmic space"/>
    <property type="evidence" value="ECO:0007669"/>
    <property type="project" value="UniProtKB-SubCell"/>
</dbReference>
<evidence type="ECO:0000256" key="3">
    <source>
        <dbReference type="ARBA" id="ARBA00011245"/>
    </source>
</evidence>
<name>A0A382I0M9_9ZZZZ</name>
<dbReference type="EMBL" id="UINC01064439">
    <property type="protein sequence ID" value="SVB93108.1"/>
    <property type="molecule type" value="Genomic_DNA"/>
</dbReference>
<evidence type="ECO:0000256" key="1">
    <source>
        <dbReference type="ARBA" id="ARBA00004418"/>
    </source>
</evidence>
<keyword evidence="5" id="KW-0813">Transport</keyword>
<dbReference type="NCBIfam" id="TIGR00547">
    <property type="entry name" value="lolA"/>
    <property type="match status" value="1"/>
</dbReference>
<comment type="similarity">
    <text evidence="2">Belongs to the LolA family.</text>
</comment>
<dbReference type="Gene3D" id="2.50.20.10">
    <property type="entry name" value="Lipoprotein localisation LolA/LolB/LppX"/>
    <property type="match status" value="1"/>
</dbReference>
<accession>A0A382I0M9</accession>
<dbReference type="GO" id="GO:0042953">
    <property type="term" value="P:lipoprotein transport"/>
    <property type="evidence" value="ECO:0007669"/>
    <property type="project" value="InterPro"/>
</dbReference>
<evidence type="ECO:0000256" key="8">
    <source>
        <dbReference type="ARBA" id="ARBA00023186"/>
    </source>
</evidence>
<protein>
    <recommendedName>
        <fullName evidence="4">Outer-membrane lipoprotein carrier protein</fullName>
    </recommendedName>
</protein>
<keyword evidence="7" id="KW-0653">Protein transport</keyword>
<evidence type="ECO:0000313" key="9">
    <source>
        <dbReference type="EMBL" id="SVB93108.1"/>
    </source>
</evidence>
<dbReference type="CDD" id="cd16325">
    <property type="entry name" value="LolA"/>
    <property type="match status" value="1"/>
</dbReference>
<dbReference type="AlphaFoldDB" id="A0A382I0M9"/>
<keyword evidence="8" id="KW-0143">Chaperone</keyword>
<sequence>MRRQSKFLFILFILGWHTTVWALSSEQATVNAIQKNYESVLTFKAAFEQKAFVKMINRTEITRGNVQIKKPGKMKWVYNSPDPQILITDQKKLWLYTPEDGQATKMPIENVYSSNTPALFLAGQGKLTNIFDIVQVLTEKDKFVVTFIPKEVESSLSRLVLRANKNNYQITGATVYDKLGNKTDIRFRAIRINEEIPESVFNFEVPAGVEIQDFTPSP</sequence>
<dbReference type="InterPro" id="IPR004564">
    <property type="entry name" value="OM_lipoprot_carrier_LolA-like"/>
</dbReference>
<dbReference type="SUPFAM" id="SSF89392">
    <property type="entry name" value="Prokaryotic lipoproteins and lipoprotein localization factors"/>
    <property type="match status" value="1"/>
</dbReference>
<dbReference type="PANTHER" id="PTHR35869">
    <property type="entry name" value="OUTER-MEMBRANE LIPOPROTEIN CARRIER PROTEIN"/>
    <property type="match status" value="1"/>
</dbReference>
<keyword evidence="6" id="KW-0574">Periplasm</keyword>
<dbReference type="Pfam" id="PF03548">
    <property type="entry name" value="LolA"/>
    <property type="match status" value="1"/>
</dbReference>
<proteinExistence type="inferred from homology"/>
<dbReference type="PANTHER" id="PTHR35869:SF1">
    <property type="entry name" value="OUTER-MEMBRANE LIPOPROTEIN CARRIER PROTEIN"/>
    <property type="match status" value="1"/>
</dbReference>
<evidence type="ECO:0000256" key="6">
    <source>
        <dbReference type="ARBA" id="ARBA00022764"/>
    </source>
</evidence>
<dbReference type="InterPro" id="IPR029046">
    <property type="entry name" value="LolA/LolB/LppX"/>
</dbReference>